<dbReference type="NCBIfam" id="TIGR01409">
    <property type="entry name" value="TAT_signal_seq"/>
    <property type="match status" value="1"/>
</dbReference>
<protein>
    <submittedName>
        <fullName evidence="4">ABC transporter substrate-binding protein</fullName>
    </submittedName>
</protein>
<name>A0ABS6IUJ0_9HYPH</name>
<dbReference type="EMBL" id="JAHOPB010000003">
    <property type="protein sequence ID" value="MBU8876870.1"/>
    <property type="molecule type" value="Genomic_DNA"/>
</dbReference>
<dbReference type="InterPro" id="IPR028081">
    <property type="entry name" value="Leu-bd"/>
</dbReference>
<accession>A0ABS6IUJ0</accession>
<evidence type="ECO:0000256" key="2">
    <source>
        <dbReference type="ARBA" id="ARBA00022970"/>
    </source>
</evidence>
<dbReference type="PROSITE" id="PS51318">
    <property type="entry name" value="TAT"/>
    <property type="match status" value="1"/>
</dbReference>
<evidence type="ECO:0000256" key="1">
    <source>
        <dbReference type="ARBA" id="ARBA00022729"/>
    </source>
</evidence>
<keyword evidence="5" id="KW-1185">Reference proteome</keyword>
<dbReference type="PANTHER" id="PTHR30483:SF37">
    <property type="entry name" value="ABC TRANSPORTER SUBSTRATE-BINDING PROTEIN"/>
    <property type="match status" value="1"/>
</dbReference>
<dbReference type="InterPro" id="IPR019546">
    <property type="entry name" value="TAT_signal_bac_arc"/>
</dbReference>
<keyword evidence="1" id="KW-0732">Signal</keyword>
<proteinExistence type="predicted"/>
<dbReference type="InterPro" id="IPR006311">
    <property type="entry name" value="TAT_signal"/>
</dbReference>
<keyword evidence="2" id="KW-0029">Amino-acid transport</keyword>
<reference evidence="4 5" key="1">
    <citation type="submission" date="2021-06" db="EMBL/GenBank/DDBJ databases">
        <authorList>
            <person name="Lee D.H."/>
        </authorList>
    </citation>
    <scope>NUCLEOTIDE SEQUENCE [LARGE SCALE GENOMIC DNA]</scope>
    <source>
        <strain evidence="4 5">MMS21-HV4-11</strain>
    </source>
</reference>
<evidence type="ECO:0000313" key="4">
    <source>
        <dbReference type="EMBL" id="MBU8876870.1"/>
    </source>
</evidence>
<dbReference type="PANTHER" id="PTHR30483">
    <property type="entry name" value="LEUCINE-SPECIFIC-BINDING PROTEIN"/>
    <property type="match status" value="1"/>
</dbReference>
<dbReference type="Pfam" id="PF13458">
    <property type="entry name" value="Peripla_BP_6"/>
    <property type="match status" value="1"/>
</dbReference>
<comment type="caution">
    <text evidence="4">The sequence shown here is derived from an EMBL/GenBank/DDBJ whole genome shotgun (WGS) entry which is preliminary data.</text>
</comment>
<gene>
    <name evidence="4" type="ORF">KQ910_24055</name>
</gene>
<keyword evidence="2" id="KW-0813">Transport</keyword>
<sequence length="423" mass="46193">MASIESRRASRRQVLKGAGAIAAAGWIGAPAISRAQTGAIKIGVPTILSGRVAILGQTSVGGLKVVFDKFNEAGGINGRKIEMVVRDSKGAPQEAAKVTRDLINNDKCEIILDAEASSGAFAVQEVIREVGVLCLHSNSETSSLTADPKLHVPTAFRTARQGIHDAIGGGDYAAKIAKAKGLKKWATCSPDYAYGRSNTAEFMEYAKHFDGSIQVVEESWPKLFQPDYTEVVTKLLNAKADAMYSALWGGDLVAFIDQANLYGLFDKQASFMVNLGDYGVVDQVKQFPQGVYSGGRYNRTVPATKENEEWYQNYVKTQKHKPTNWSWENAVAAEFIVEALKKTNGDTNGKKMAEAIKGMTLKSQFGTKGTVTMRAEDNTLVDYIIGYGVSLSKDPFVKDFQASAWEPIFELEKQWKKKQGYIS</sequence>
<dbReference type="CDD" id="cd06330">
    <property type="entry name" value="PBP1_As_SBP-like"/>
    <property type="match status" value="1"/>
</dbReference>
<dbReference type="Proteomes" id="UP000727907">
    <property type="component" value="Unassembled WGS sequence"/>
</dbReference>
<evidence type="ECO:0000313" key="5">
    <source>
        <dbReference type="Proteomes" id="UP000727907"/>
    </source>
</evidence>
<dbReference type="InterPro" id="IPR051010">
    <property type="entry name" value="BCAA_transport"/>
</dbReference>
<organism evidence="4 5">
    <name type="scientific">Reyranella humidisoli</name>
    <dbReference type="NCBI Taxonomy" id="2849149"/>
    <lineage>
        <taxon>Bacteria</taxon>
        <taxon>Pseudomonadati</taxon>
        <taxon>Pseudomonadota</taxon>
        <taxon>Alphaproteobacteria</taxon>
        <taxon>Hyphomicrobiales</taxon>
        <taxon>Reyranellaceae</taxon>
        <taxon>Reyranella</taxon>
    </lineage>
</organism>
<dbReference type="RefSeq" id="WP_216966098.1">
    <property type="nucleotide sequence ID" value="NZ_JAHOPB010000003.1"/>
</dbReference>
<feature type="domain" description="Leucine-binding protein" evidence="3">
    <location>
        <begin position="40"/>
        <end position="381"/>
    </location>
</feature>
<evidence type="ECO:0000259" key="3">
    <source>
        <dbReference type="Pfam" id="PF13458"/>
    </source>
</evidence>